<sequence>MCFSIGQQACCQLQRILMSNRRIQKMRRSAIGMSKRRICFADCGLKCSECVARVGNFFGG</sequence>
<evidence type="ECO:0000313" key="1">
    <source>
        <dbReference type="Proteomes" id="UP000887565"/>
    </source>
</evidence>
<name>A0A915KT95_ROMCU</name>
<dbReference type="AlphaFoldDB" id="A0A915KT95"/>
<organism evidence="1 2">
    <name type="scientific">Romanomermis culicivorax</name>
    <name type="common">Nematode worm</name>
    <dbReference type="NCBI Taxonomy" id="13658"/>
    <lineage>
        <taxon>Eukaryota</taxon>
        <taxon>Metazoa</taxon>
        <taxon>Ecdysozoa</taxon>
        <taxon>Nematoda</taxon>
        <taxon>Enoplea</taxon>
        <taxon>Dorylaimia</taxon>
        <taxon>Mermithida</taxon>
        <taxon>Mermithoidea</taxon>
        <taxon>Mermithidae</taxon>
        <taxon>Romanomermis</taxon>
    </lineage>
</organism>
<keyword evidence="1" id="KW-1185">Reference proteome</keyword>
<reference evidence="2" key="1">
    <citation type="submission" date="2022-11" db="UniProtKB">
        <authorList>
            <consortium name="WormBaseParasite"/>
        </authorList>
    </citation>
    <scope>IDENTIFICATION</scope>
</reference>
<protein>
    <submittedName>
        <fullName evidence="2">Uncharacterized protein</fullName>
    </submittedName>
</protein>
<accession>A0A915KT95</accession>
<proteinExistence type="predicted"/>
<dbReference type="WBParaSite" id="nRc.2.0.1.t40843-RA">
    <property type="protein sequence ID" value="nRc.2.0.1.t40843-RA"/>
    <property type="gene ID" value="nRc.2.0.1.g40843"/>
</dbReference>
<dbReference type="Proteomes" id="UP000887565">
    <property type="component" value="Unplaced"/>
</dbReference>
<evidence type="ECO:0000313" key="2">
    <source>
        <dbReference type="WBParaSite" id="nRc.2.0.1.t40843-RA"/>
    </source>
</evidence>